<keyword evidence="2" id="KW-0645">Protease</keyword>
<evidence type="ECO:0000313" key="2">
    <source>
        <dbReference type="EMBL" id="REF84084.1"/>
    </source>
</evidence>
<dbReference type="AlphaFoldDB" id="A0A3D9YNI4"/>
<comment type="caution">
    <text evidence="2">The sequence shown here is derived from an EMBL/GenBank/DDBJ whole genome shotgun (WGS) entry which is preliminary data.</text>
</comment>
<dbReference type="PANTHER" id="PTHR33490:SF1">
    <property type="entry name" value="SLL1233 PROTEIN"/>
    <property type="match status" value="1"/>
</dbReference>
<evidence type="ECO:0000259" key="1">
    <source>
        <dbReference type="SMART" id="SM00460"/>
    </source>
</evidence>
<proteinExistence type="predicted"/>
<dbReference type="InterPro" id="IPR013589">
    <property type="entry name" value="Bac_transglu_N"/>
</dbReference>
<dbReference type="Proteomes" id="UP000256900">
    <property type="component" value="Unassembled WGS sequence"/>
</dbReference>
<dbReference type="EMBL" id="QUMO01000005">
    <property type="protein sequence ID" value="REF84084.1"/>
    <property type="molecule type" value="Genomic_DNA"/>
</dbReference>
<evidence type="ECO:0000313" key="3">
    <source>
        <dbReference type="Proteomes" id="UP000256900"/>
    </source>
</evidence>
<protein>
    <submittedName>
        <fullName evidence="2">Transglutaminase-like putative cysteine protease</fullName>
    </submittedName>
</protein>
<dbReference type="PANTHER" id="PTHR33490">
    <property type="entry name" value="BLR5614 PROTEIN-RELATED"/>
    <property type="match status" value="1"/>
</dbReference>
<keyword evidence="2" id="KW-0378">Hydrolase</keyword>
<name>A0A3D9YNI4_9HYPH</name>
<dbReference type="OrthoDB" id="9804023at2"/>
<dbReference type="InterPro" id="IPR038765">
    <property type="entry name" value="Papain-like_cys_pep_sf"/>
</dbReference>
<feature type="domain" description="Transglutaminase-like" evidence="1">
    <location>
        <begin position="173"/>
        <end position="242"/>
    </location>
</feature>
<dbReference type="Gene3D" id="3.10.620.30">
    <property type="match status" value="1"/>
</dbReference>
<dbReference type="SMART" id="SM00460">
    <property type="entry name" value="TGc"/>
    <property type="match status" value="1"/>
</dbReference>
<reference evidence="2 3" key="1">
    <citation type="submission" date="2018-08" db="EMBL/GenBank/DDBJ databases">
        <title>Genomic Encyclopedia of Type Strains, Phase IV (KMG-IV): sequencing the most valuable type-strain genomes for metagenomic binning, comparative biology and taxonomic classification.</title>
        <authorList>
            <person name="Goeker M."/>
        </authorList>
    </citation>
    <scope>NUCLEOTIDE SEQUENCE [LARGE SCALE GENOMIC DNA]</scope>
    <source>
        <strain evidence="2 3">BW863</strain>
    </source>
</reference>
<keyword evidence="3" id="KW-1185">Reference proteome</keyword>
<gene>
    <name evidence="2" type="ORF">DES32_2929</name>
</gene>
<organism evidence="2 3">
    <name type="scientific">Methylovirgula ligni</name>
    <dbReference type="NCBI Taxonomy" id="569860"/>
    <lineage>
        <taxon>Bacteria</taxon>
        <taxon>Pseudomonadati</taxon>
        <taxon>Pseudomonadota</taxon>
        <taxon>Alphaproteobacteria</taxon>
        <taxon>Hyphomicrobiales</taxon>
        <taxon>Beijerinckiaceae</taxon>
        <taxon>Methylovirgula</taxon>
    </lineage>
</organism>
<dbReference type="SUPFAM" id="SSF54001">
    <property type="entry name" value="Cysteine proteinases"/>
    <property type="match status" value="1"/>
</dbReference>
<dbReference type="GO" id="GO:0006508">
    <property type="term" value="P:proteolysis"/>
    <property type="evidence" value="ECO:0007669"/>
    <property type="project" value="UniProtKB-KW"/>
</dbReference>
<accession>A0A3D9YNI4</accession>
<dbReference type="RefSeq" id="WP_115837453.1">
    <property type="nucleotide sequence ID" value="NZ_CP025086.1"/>
</dbReference>
<dbReference type="GO" id="GO:0008233">
    <property type="term" value="F:peptidase activity"/>
    <property type="evidence" value="ECO:0007669"/>
    <property type="project" value="UniProtKB-KW"/>
</dbReference>
<dbReference type="InterPro" id="IPR002931">
    <property type="entry name" value="Transglutaminase-like"/>
</dbReference>
<dbReference type="Pfam" id="PF01841">
    <property type="entry name" value="Transglut_core"/>
    <property type="match status" value="1"/>
</dbReference>
<sequence>MITLRIRHKTTYRYWRQVSLGPHRLMLRPRESRDLRLISSDIVMTPAAKMTWAQDVFGNVVASASFQTMTDTLVIESVADLELDTIAWPVFDIAASAISYPFRYSDSDWVDLGALAIQQYADPTGRLQKWTQAFVRSNPTDTLSLLKDLNANISSWISYQSRDDEGTQTPLQTLDRGWGSCRDFAILFAEATRSLGFGARIVSGYLYNPDQYMKGSSDLGSTHAWVEVYVPGAGWITFDPTNRGVGGFNLIPVAVARDIRQAVPVAGSFVGMTDAFRDMSVEVSVTSQTSAGA</sequence>
<dbReference type="Pfam" id="PF08379">
    <property type="entry name" value="Bact_transglu_N"/>
    <property type="match status" value="1"/>
</dbReference>